<evidence type="ECO:0000313" key="4">
    <source>
        <dbReference type="EMBL" id="MDF1585264.1"/>
    </source>
</evidence>
<dbReference type="Gene3D" id="3.40.50.300">
    <property type="entry name" value="P-loop containing nucleotide triphosphate hydrolases"/>
    <property type="match status" value="1"/>
</dbReference>
<dbReference type="PANTHER" id="PTHR10605">
    <property type="entry name" value="HEPARAN SULFATE SULFOTRANSFERASE"/>
    <property type="match status" value="1"/>
</dbReference>
<evidence type="ECO:0000256" key="1">
    <source>
        <dbReference type="ARBA" id="ARBA00022679"/>
    </source>
</evidence>
<keyword evidence="1" id="KW-0808">Transferase</keyword>
<keyword evidence="2" id="KW-0325">Glycoprotein</keyword>
<dbReference type="EMBL" id="JARGEQ010000016">
    <property type="protein sequence ID" value="MDF1585264.1"/>
    <property type="molecule type" value="Genomic_DNA"/>
</dbReference>
<dbReference type="Proteomes" id="UP001301140">
    <property type="component" value="Unassembled WGS sequence"/>
</dbReference>
<evidence type="ECO:0000313" key="5">
    <source>
        <dbReference type="Proteomes" id="UP001301140"/>
    </source>
</evidence>
<dbReference type="InterPro" id="IPR000863">
    <property type="entry name" value="Sulfotransferase_dom"/>
</dbReference>
<dbReference type="RefSeq" id="WP_327787678.1">
    <property type="nucleotide sequence ID" value="NZ_JARGEQ010000016.1"/>
</dbReference>
<dbReference type="Pfam" id="PF00685">
    <property type="entry name" value="Sulfotransfer_1"/>
    <property type="match status" value="1"/>
</dbReference>
<dbReference type="PANTHER" id="PTHR10605:SF56">
    <property type="entry name" value="BIFUNCTIONAL HEPARAN SULFATE N-DEACETYLASE_N-SULFOTRANSFERASE"/>
    <property type="match status" value="1"/>
</dbReference>
<dbReference type="GO" id="GO:0008146">
    <property type="term" value="F:sulfotransferase activity"/>
    <property type="evidence" value="ECO:0007669"/>
    <property type="project" value="InterPro"/>
</dbReference>
<dbReference type="InterPro" id="IPR027417">
    <property type="entry name" value="P-loop_NTPase"/>
</dbReference>
<dbReference type="InterPro" id="IPR037359">
    <property type="entry name" value="NST/OST"/>
</dbReference>
<keyword evidence="5" id="KW-1185">Reference proteome</keyword>
<feature type="domain" description="Sulfotransferase" evidence="3">
    <location>
        <begin position="33"/>
        <end position="230"/>
    </location>
</feature>
<evidence type="ECO:0000259" key="3">
    <source>
        <dbReference type="Pfam" id="PF00685"/>
    </source>
</evidence>
<name>A0AAP3UYS9_9PROT</name>
<comment type="caution">
    <text evidence="4">The sequence shown here is derived from an EMBL/GenBank/DDBJ whole genome shotgun (WGS) entry which is preliminary data.</text>
</comment>
<protein>
    <submittedName>
        <fullName evidence="4">Sulfotransferase</fullName>
    </submittedName>
</protein>
<dbReference type="AlphaFoldDB" id="A0AAP3UYS9"/>
<organism evidence="4 5">
    <name type="scientific">Marinimicrococcus flavescens</name>
    <dbReference type="NCBI Taxonomy" id="3031815"/>
    <lineage>
        <taxon>Bacteria</taxon>
        <taxon>Pseudomonadati</taxon>
        <taxon>Pseudomonadota</taxon>
        <taxon>Alphaproteobacteria</taxon>
        <taxon>Geminicoccales</taxon>
        <taxon>Geminicoccaceae</taxon>
        <taxon>Marinimicrococcus</taxon>
    </lineage>
</organism>
<dbReference type="SUPFAM" id="SSF52540">
    <property type="entry name" value="P-loop containing nucleoside triphosphate hydrolases"/>
    <property type="match status" value="1"/>
</dbReference>
<proteinExistence type="predicted"/>
<gene>
    <name evidence="4" type="ORF">PZ740_02565</name>
</gene>
<reference evidence="4 5" key="1">
    <citation type="submission" date="2023-03" db="EMBL/GenBank/DDBJ databases">
        <title>YIM 152171 draft genome.</title>
        <authorList>
            <person name="Yang Z."/>
        </authorList>
    </citation>
    <scope>NUCLEOTIDE SEQUENCE [LARGE SCALE GENOMIC DNA]</scope>
    <source>
        <strain evidence="4 5">YIM 152171</strain>
    </source>
</reference>
<sequence length="277" mass="31943">MRSDKLAKLARRHAVLASTYLRLRRLAGRGGLPHFLVLGAQKAGTTSLFKYLSRHPGLARPFRKEVHFFDQAYERGLGWYRAHFPGEGDPRLRYEATPYYLYHPLVPRRAHEHLPDARLIVLLRDPVARAYSHYWHEVENGREERPFAVAIEGELERMAADEEALIQGTLEHSEGHQRHSYLSRGFYMPQIERWLACYPREQFLFVASRELFGDPDAALGRILSFVGADPSFSLREKDNRAHNSRSYPGLEPALRERLEALFEDDRAAVGRLTGIQL</sequence>
<accession>A0AAP3UYS9</accession>
<evidence type="ECO:0000256" key="2">
    <source>
        <dbReference type="ARBA" id="ARBA00023180"/>
    </source>
</evidence>